<reference evidence="1 2" key="1">
    <citation type="journal article" date="2022" name="Int. J. Syst. Evol. Microbiol.">
        <title>Neobacillus kokaensis sp. nov., isolated from soil.</title>
        <authorList>
            <person name="Yuki K."/>
            <person name="Matsubara H."/>
            <person name="Yamaguchi S."/>
        </authorList>
    </citation>
    <scope>NUCLEOTIDE SEQUENCE [LARGE SCALE GENOMIC DNA]</scope>
    <source>
        <strain evidence="1 2">LOB 377</strain>
    </source>
</reference>
<evidence type="ECO:0000313" key="1">
    <source>
        <dbReference type="EMBL" id="GHH99909.1"/>
    </source>
</evidence>
<name>A0ABQ3N5G2_9BACI</name>
<evidence type="ECO:0000313" key="2">
    <source>
        <dbReference type="Proteomes" id="UP000637074"/>
    </source>
</evidence>
<dbReference type="EMBL" id="BNDS01000016">
    <property type="protein sequence ID" value="GHH99909.1"/>
    <property type="molecule type" value="Genomic_DNA"/>
</dbReference>
<dbReference type="Proteomes" id="UP000637074">
    <property type="component" value="Unassembled WGS sequence"/>
</dbReference>
<protein>
    <submittedName>
        <fullName evidence="1">Uncharacterized protein</fullName>
    </submittedName>
</protein>
<comment type="caution">
    <text evidence="1">The sequence shown here is derived from an EMBL/GenBank/DDBJ whole genome shotgun (WGS) entry which is preliminary data.</text>
</comment>
<organism evidence="1 2">
    <name type="scientific">Neobacillus kokaensis</name>
    <dbReference type="NCBI Taxonomy" id="2759023"/>
    <lineage>
        <taxon>Bacteria</taxon>
        <taxon>Bacillati</taxon>
        <taxon>Bacillota</taxon>
        <taxon>Bacilli</taxon>
        <taxon>Bacillales</taxon>
        <taxon>Bacillaceae</taxon>
        <taxon>Neobacillus</taxon>
    </lineage>
</organism>
<accession>A0ABQ3N5G2</accession>
<proteinExistence type="predicted"/>
<keyword evidence="2" id="KW-1185">Reference proteome</keyword>
<gene>
    <name evidence="1" type="ORF">AM1BK_34520</name>
</gene>
<sequence length="263" mass="31234">MLMDLAISSEFEMRYRGLLEYYGKDFIAYKKEKPSDKIRNEFLRVISKYMTHYLEDDCPPSWKQCQQPFWEDLIYSFYPDHIKISPEEKDVDTFLYELKKFVRWLDKRVGTSWYKAVEQYTLEAFPDLKICERIINRLTLNDFPRIHHKDWNLEQDLDRFEENFNQCTERADGIFKVTTIIGNTVVVSEMNSNCTYYIKGLPTELIMPGIKMNGTIGKKSGEVAWGWYLTTSIYPPRGRKLDYPFSIMHEALTTLDGVHFSKK</sequence>